<keyword evidence="2" id="KW-1133">Transmembrane helix</keyword>
<keyword evidence="2" id="KW-0472">Membrane</keyword>
<feature type="compositionally biased region" description="Low complexity" evidence="1">
    <location>
        <begin position="53"/>
        <end position="65"/>
    </location>
</feature>
<reference evidence="6" key="2">
    <citation type="journal article" date="2019" name="Int. J. Syst. Evol. Microbiol.">
        <title>The Global Catalogue of Microorganisms (GCM) 10K type strain sequencing project: providing services to taxonomists for standard genome sequencing and annotation.</title>
        <authorList>
            <consortium name="The Broad Institute Genomics Platform"/>
            <consortium name="The Broad Institute Genome Sequencing Center for Infectious Disease"/>
            <person name="Wu L."/>
            <person name="Ma J."/>
        </authorList>
    </citation>
    <scope>NUCLEOTIDE SEQUENCE [LARGE SCALE GENOMIC DNA]</scope>
    <source>
        <strain evidence="6">CGMCC 4.5581</strain>
    </source>
</reference>
<comment type="caution">
    <text evidence="4">The sequence shown here is derived from an EMBL/GenBank/DDBJ whole genome shotgun (WGS) entry which is preliminary data.</text>
</comment>
<dbReference type="Proteomes" id="UP000552836">
    <property type="component" value="Unassembled WGS sequence"/>
</dbReference>
<evidence type="ECO:0000313" key="4">
    <source>
        <dbReference type="EMBL" id="NIH69957.1"/>
    </source>
</evidence>
<evidence type="ECO:0000256" key="2">
    <source>
        <dbReference type="SAM" id="Phobius"/>
    </source>
</evidence>
<dbReference type="RefSeq" id="WP_166757499.1">
    <property type="nucleotide sequence ID" value="NZ_BAABJU010000002.1"/>
</dbReference>
<dbReference type="EMBL" id="BMMI01000010">
    <property type="protein sequence ID" value="GGL82408.1"/>
    <property type="molecule type" value="Genomic_DNA"/>
</dbReference>
<gene>
    <name evidence="4" type="ORF">FB380_004455</name>
    <name evidence="3" type="ORF">GCM10011589_43560</name>
</gene>
<protein>
    <submittedName>
        <fullName evidence="4">Uncharacterized protein</fullName>
    </submittedName>
</protein>
<evidence type="ECO:0000313" key="6">
    <source>
        <dbReference type="Proteomes" id="UP000648663"/>
    </source>
</evidence>
<feature type="compositionally biased region" description="Low complexity" evidence="1">
    <location>
        <begin position="28"/>
        <end position="41"/>
    </location>
</feature>
<dbReference type="AlphaFoldDB" id="A0A846LRD8"/>
<evidence type="ECO:0000313" key="3">
    <source>
        <dbReference type="EMBL" id="GGL82408.1"/>
    </source>
</evidence>
<feature type="transmembrane region" description="Helical" evidence="2">
    <location>
        <begin position="102"/>
        <end position="124"/>
    </location>
</feature>
<evidence type="ECO:0000313" key="5">
    <source>
        <dbReference type="Proteomes" id="UP000552836"/>
    </source>
</evidence>
<proteinExistence type="predicted"/>
<keyword evidence="6" id="KW-1185">Reference proteome</keyword>
<keyword evidence="2" id="KW-0812">Transmembrane</keyword>
<name>A0A846LRD8_9ACTN</name>
<reference evidence="4 5" key="3">
    <citation type="submission" date="2020-02" db="EMBL/GenBank/DDBJ databases">
        <title>Sequencing the genomes of 1000 actinobacteria strains.</title>
        <authorList>
            <person name="Klenk H.-P."/>
        </authorList>
    </citation>
    <scope>NUCLEOTIDE SEQUENCE [LARGE SCALE GENOMIC DNA]</scope>
    <source>
        <strain evidence="4 5">DSM 45201</strain>
    </source>
</reference>
<feature type="region of interest" description="Disordered" evidence="1">
    <location>
        <begin position="1"/>
        <end position="65"/>
    </location>
</feature>
<feature type="transmembrane region" description="Helical" evidence="2">
    <location>
        <begin position="218"/>
        <end position="237"/>
    </location>
</feature>
<evidence type="ECO:0000256" key="1">
    <source>
        <dbReference type="SAM" id="MobiDB-lite"/>
    </source>
</evidence>
<reference evidence="3" key="1">
    <citation type="journal article" date="2014" name="Int. J. Syst. Evol. Microbiol.">
        <title>Complete genome of a new Firmicutes species belonging to the dominant human colonic microbiota ('Ruminococcus bicirculans') reveals two chromosomes and a selective capacity to utilize plant glucans.</title>
        <authorList>
            <consortium name="NISC Comparative Sequencing Program"/>
            <person name="Wegmann U."/>
            <person name="Louis P."/>
            <person name="Goesmann A."/>
            <person name="Henrissat B."/>
            <person name="Duncan S.H."/>
            <person name="Flint H.J."/>
        </authorList>
    </citation>
    <scope>NUCLEOTIDE SEQUENCE</scope>
    <source>
        <strain evidence="3">CGMCC 4.5581</strain>
    </source>
</reference>
<accession>A0A846LRD8</accession>
<dbReference type="Proteomes" id="UP000648663">
    <property type="component" value="Unassembled WGS sequence"/>
</dbReference>
<feature type="transmembrane region" description="Helical" evidence="2">
    <location>
        <begin position="131"/>
        <end position="154"/>
    </location>
</feature>
<reference evidence="3" key="4">
    <citation type="submission" date="2024-05" db="EMBL/GenBank/DDBJ databases">
        <authorList>
            <person name="Sun Q."/>
            <person name="Zhou Y."/>
        </authorList>
    </citation>
    <scope>NUCLEOTIDE SEQUENCE</scope>
    <source>
        <strain evidence="3">CGMCC 4.5581</strain>
    </source>
</reference>
<dbReference type="EMBL" id="JAAMPA010000003">
    <property type="protein sequence ID" value="NIH69957.1"/>
    <property type="molecule type" value="Genomic_DNA"/>
</dbReference>
<organism evidence="4 5">
    <name type="scientific">Modestobacter marinus</name>
    <dbReference type="NCBI Taxonomy" id="477641"/>
    <lineage>
        <taxon>Bacteria</taxon>
        <taxon>Bacillati</taxon>
        <taxon>Actinomycetota</taxon>
        <taxon>Actinomycetes</taxon>
        <taxon>Geodermatophilales</taxon>
        <taxon>Geodermatophilaceae</taxon>
        <taxon>Modestobacter</taxon>
    </lineage>
</organism>
<sequence>MSASTVVVGPVPARRLAGPDHDLGAEPSRAGTAGRSSTAATQQYQPIRPNPETAPATPDPGTTGDAVEIADELAAGALPLGLGGVLTAGLLSRALPRLRTRLLVAACVAVGAGLVLAGLFQGWLGALAGDWLANSAVLALGLLAVAWTLLGLYAPAGDLGPGRPIGHHGAARQPAAGRDERTLPAGWSVLGQLLPPGATVSAVRSVAFFDGAGAAGPLWVLTGWVALGLLLAPLAALREQRRPARVEQGTAKPVAVPA</sequence>